<dbReference type="SUPFAM" id="SSF52058">
    <property type="entry name" value="L domain-like"/>
    <property type="match status" value="2"/>
</dbReference>
<organism evidence="24 25">
    <name type="scientific">Salvia divinorum</name>
    <name type="common">Maria pastora</name>
    <name type="synonym">Diviner's sage</name>
    <dbReference type="NCBI Taxonomy" id="28513"/>
    <lineage>
        <taxon>Eukaryota</taxon>
        <taxon>Viridiplantae</taxon>
        <taxon>Streptophyta</taxon>
        <taxon>Embryophyta</taxon>
        <taxon>Tracheophyta</taxon>
        <taxon>Spermatophyta</taxon>
        <taxon>Magnoliopsida</taxon>
        <taxon>eudicotyledons</taxon>
        <taxon>Gunneridae</taxon>
        <taxon>Pentapetalae</taxon>
        <taxon>asterids</taxon>
        <taxon>lamiids</taxon>
        <taxon>Lamiales</taxon>
        <taxon>Lamiaceae</taxon>
        <taxon>Nepetoideae</taxon>
        <taxon>Mentheae</taxon>
        <taxon>Salviinae</taxon>
        <taxon>Salvia</taxon>
        <taxon>Salvia subgen. Calosphace</taxon>
    </lineage>
</organism>
<evidence type="ECO:0000256" key="22">
    <source>
        <dbReference type="SAM" id="Phobius"/>
    </source>
</evidence>
<keyword evidence="9 22" id="KW-0812">Transmembrane</keyword>
<dbReference type="Proteomes" id="UP001567538">
    <property type="component" value="Unassembled WGS sequence"/>
</dbReference>
<dbReference type="Pfam" id="PF00560">
    <property type="entry name" value="LRR_1"/>
    <property type="match status" value="7"/>
</dbReference>
<dbReference type="FunFam" id="1.10.10.10:FF:000322">
    <property type="entry name" value="Probable disease resistance protein At1g63360"/>
    <property type="match status" value="1"/>
</dbReference>
<keyword evidence="13 24" id="KW-0418">Kinase</keyword>
<proteinExistence type="inferred from homology"/>
<evidence type="ECO:0000256" key="20">
    <source>
        <dbReference type="ARBA" id="ARBA00047899"/>
    </source>
</evidence>
<dbReference type="GO" id="GO:0099402">
    <property type="term" value="P:plant organ development"/>
    <property type="evidence" value="ECO:0007669"/>
    <property type="project" value="UniProtKB-ARBA"/>
</dbReference>
<feature type="transmembrane region" description="Helical" evidence="22">
    <location>
        <begin position="657"/>
        <end position="676"/>
    </location>
</feature>
<dbReference type="GO" id="GO:0006952">
    <property type="term" value="P:defense response"/>
    <property type="evidence" value="ECO:0007669"/>
    <property type="project" value="UniProtKB-KW"/>
</dbReference>
<comment type="caution">
    <text evidence="24">The sequence shown here is derived from an EMBL/GenBank/DDBJ whole genome shotgun (WGS) entry which is preliminary data.</text>
</comment>
<evidence type="ECO:0000256" key="21">
    <source>
        <dbReference type="ARBA" id="ARBA00048679"/>
    </source>
</evidence>
<dbReference type="Gene3D" id="1.10.510.10">
    <property type="entry name" value="Transferase(Phosphotransferase) domain 1"/>
    <property type="match status" value="1"/>
</dbReference>
<evidence type="ECO:0000256" key="2">
    <source>
        <dbReference type="ARBA" id="ARBA00008894"/>
    </source>
</evidence>
<dbReference type="FunFam" id="3.80.10.10:FF:000299">
    <property type="entry name" value="Piriformospora indica-insensitive protein 2"/>
    <property type="match status" value="1"/>
</dbReference>
<dbReference type="PANTHER" id="PTHR45974">
    <property type="entry name" value="RECEPTOR-LIKE PROTEIN 55"/>
    <property type="match status" value="1"/>
</dbReference>
<dbReference type="InterPro" id="IPR000719">
    <property type="entry name" value="Prot_kinase_dom"/>
</dbReference>
<evidence type="ECO:0000256" key="10">
    <source>
        <dbReference type="ARBA" id="ARBA00022729"/>
    </source>
</evidence>
<dbReference type="AlphaFoldDB" id="A0ABD1H6V7"/>
<dbReference type="Pfam" id="PF23559">
    <property type="entry name" value="WHD_DRP"/>
    <property type="match status" value="1"/>
</dbReference>
<sequence>MEKKTKIVMLLGIFSLRICFAASAFLNRSTVDEQSLLSIKANINSDILARNWSKETSFCTWTGITCGKDLPHRATAINLPNMGLEGTIAKEIGNLSFLRFVDISNNSINGQIPSEVGNLRQLRVLNMESNQLTDGIPQSLGLLRKLQGLNLSNNNLIGVIPSSLSGCVELRKLDLSHNNLSGYVPAGFWNWSQLEELSLSRNYLTGTVPASIGNMSNLEVFDISRNSFYGTVVSELGQLSSLGILNLQANNLSGEVPQAIFNISMLRFLSLRENNLSGSLPFSIGRGLPNIEHILIGNIERRFNLRANQFYGKIPNSVSNLSKLITLDLSDNSFTHVPIDLGSLHQLQMLNLQANQLMNNLSNPGQDFLSSLVACKNLKSIQISFNPITGVLPKSLGSSNLSTSLETLKAFSCRLSYPIPDEIGNLSNLRWLHLGYNHFTGAIPSTLGQLRNLRNLGICGNRFHGSISPVLCNLKHLYSLNVAMNSLSGQLPSCFGSLSSLREIYMSDNEFNGNIASILWFLKGVSNVKNLVALDLSRNQLSGEIPSTISQLENLVRLSLSSNKLKGPILESLTVLKDLQYLDLSHNNLSGLIPKSLEALSHLNYFDVSFNGLRGEIPDRGCFVNFTAEFFIGNNGLCGSPRFQVKKCQSLSTRKRLSYLSCLIVLVIGLIFVLVWKFSARKPSPLSDEIEQDMFKRISYQDIVRATDNFDDRNLIGKGGIGSVYMGRFSQENVYAVKVYDLDVQDALRSFHTECRIFSEVRHRNIVKIIGCCSQIDFMALVMTYMHNGDLETWLYSSSCSLGLFTRMRIMTEVACAIQYLHEFSTAPIVHCDLNPKNIFLGEDLVVGVGDFGISKFLSQEERMLRSRTLGTVGYVAPEYGSQGLITTTVDVYSYGVLLMEMLSRRKPTDEMFSGEISLRRWISESLPDSVLRILDHEMLDRGNVEARIVFRPFLTSAIELALECTADLPEERPSITYVLKRITDVLSSMRKILIQLKNLRTSISIIDFDQAGLPSRFDRTLKLGLQIEEHDRQLAAVFSSTYKVLPPHMRMCFLYMASFPEDYEINVSELIKLWVAKGFLECQNEHNSLEDEGKYVLKLLVKKGLISVIRSDDKIISCRLHRVVWNFCQRQAKVDKFVLHAMD</sequence>
<dbReference type="InterPro" id="IPR036388">
    <property type="entry name" value="WH-like_DNA-bd_sf"/>
</dbReference>
<evidence type="ECO:0000256" key="15">
    <source>
        <dbReference type="ARBA" id="ARBA00022840"/>
    </source>
</evidence>
<evidence type="ECO:0000256" key="14">
    <source>
        <dbReference type="ARBA" id="ARBA00022821"/>
    </source>
</evidence>
<dbReference type="FunFam" id="3.80.10.10:FF:000095">
    <property type="entry name" value="LRR receptor-like serine/threonine-protein kinase GSO1"/>
    <property type="match status" value="1"/>
</dbReference>
<evidence type="ECO:0000256" key="9">
    <source>
        <dbReference type="ARBA" id="ARBA00022692"/>
    </source>
</evidence>
<evidence type="ECO:0000313" key="24">
    <source>
        <dbReference type="EMBL" id="KAL1552166.1"/>
    </source>
</evidence>
<keyword evidence="17 22" id="KW-0472">Membrane</keyword>
<keyword evidence="25" id="KW-1185">Reference proteome</keyword>
<dbReference type="PROSITE" id="PS51450">
    <property type="entry name" value="LRR"/>
    <property type="match status" value="1"/>
</dbReference>
<dbReference type="FunFam" id="3.80.10.10:FF:000400">
    <property type="entry name" value="Nuclear pore complex protein NUP107"/>
    <property type="match status" value="1"/>
</dbReference>
<dbReference type="Gene3D" id="3.30.200.20">
    <property type="entry name" value="Phosphorylase Kinase, domain 1"/>
    <property type="match status" value="1"/>
</dbReference>
<comment type="similarity">
    <text evidence="2">Belongs to the disease resistance NB-LRR family.</text>
</comment>
<keyword evidence="4" id="KW-1003">Cell membrane</keyword>
<dbReference type="GO" id="GO:0005886">
    <property type="term" value="C:plasma membrane"/>
    <property type="evidence" value="ECO:0007669"/>
    <property type="project" value="UniProtKB-SubCell"/>
</dbReference>
<comment type="catalytic activity">
    <reaction evidence="20">
        <text>L-threonyl-[protein] + ATP = O-phospho-L-threonyl-[protein] + ADP + H(+)</text>
        <dbReference type="Rhea" id="RHEA:46608"/>
        <dbReference type="Rhea" id="RHEA-COMP:11060"/>
        <dbReference type="Rhea" id="RHEA-COMP:11605"/>
        <dbReference type="ChEBI" id="CHEBI:15378"/>
        <dbReference type="ChEBI" id="CHEBI:30013"/>
        <dbReference type="ChEBI" id="CHEBI:30616"/>
        <dbReference type="ChEBI" id="CHEBI:61977"/>
        <dbReference type="ChEBI" id="CHEBI:456216"/>
        <dbReference type="EC" id="2.7.11.1"/>
    </reaction>
</comment>
<evidence type="ECO:0000256" key="11">
    <source>
        <dbReference type="ARBA" id="ARBA00022737"/>
    </source>
</evidence>
<dbReference type="PANTHER" id="PTHR45974:SF257">
    <property type="entry name" value="PROTEIN KINASE DOMAIN-CONTAINING PROTEIN"/>
    <property type="match status" value="1"/>
</dbReference>
<dbReference type="PRINTS" id="PR00019">
    <property type="entry name" value="LEURICHRPT"/>
</dbReference>
<dbReference type="Gene3D" id="3.80.10.10">
    <property type="entry name" value="Ribonuclease Inhibitor"/>
    <property type="match status" value="4"/>
</dbReference>
<evidence type="ECO:0000256" key="17">
    <source>
        <dbReference type="ARBA" id="ARBA00023136"/>
    </source>
</evidence>
<dbReference type="Pfam" id="PF13855">
    <property type="entry name" value="LRR_8"/>
    <property type="match status" value="3"/>
</dbReference>
<evidence type="ECO:0000256" key="6">
    <source>
        <dbReference type="ARBA" id="ARBA00022553"/>
    </source>
</evidence>
<keyword evidence="19" id="KW-0325">Glycoprotein</keyword>
<dbReference type="InterPro" id="IPR013210">
    <property type="entry name" value="LRR_N_plant-typ"/>
</dbReference>
<evidence type="ECO:0000313" key="25">
    <source>
        <dbReference type="Proteomes" id="UP001567538"/>
    </source>
</evidence>
<keyword evidence="11" id="KW-0677">Repeat</keyword>
<keyword evidence="14" id="KW-0611">Plant defense</keyword>
<comment type="catalytic activity">
    <reaction evidence="21">
        <text>L-seryl-[protein] + ATP = O-phospho-L-seryl-[protein] + ADP + H(+)</text>
        <dbReference type="Rhea" id="RHEA:17989"/>
        <dbReference type="Rhea" id="RHEA-COMP:9863"/>
        <dbReference type="Rhea" id="RHEA-COMP:11604"/>
        <dbReference type="ChEBI" id="CHEBI:15378"/>
        <dbReference type="ChEBI" id="CHEBI:29999"/>
        <dbReference type="ChEBI" id="CHEBI:30616"/>
        <dbReference type="ChEBI" id="CHEBI:83421"/>
        <dbReference type="ChEBI" id="CHEBI:456216"/>
        <dbReference type="EC" id="2.7.11.1"/>
    </reaction>
</comment>
<evidence type="ECO:0000259" key="23">
    <source>
        <dbReference type="PROSITE" id="PS50011"/>
    </source>
</evidence>
<keyword evidence="16 22" id="KW-1133">Transmembrane helix</keyword>
<protein>
    <recommendedName>
        <fullName evidence="3">non-specific serine/threonine protein kinase</fullName>
        <ecNumber evidence="3">2.7.11.1</ecNumber>
    </recommendedName>
</protein>
<evidence type="ECO:0000256" key="16">
    <source>
        <dbReference type="ARBA" id="ARBA00022989"/>
    </source>
</evidence>
<evidence type="ECO:0000256" key="8">
    <source>
        <dbReference type="ARBA" id="ARBA00022679"/>
    </source>
</evidence>
<gene>
    <name evidence="24" type="ORF">AAHA92_12997</name>
</gene>
<dbReference type="GO" id="GO:0051707">
    <property type="term" value="P:response to other organism"/>
    <property type="evidence" value="ECO:0007669"/>
    <property type="project" value="UniProtKB-ARBA"/>
</dbReference>
<dbReference type="InterPro" id="IPR003591">
    <property type="entry name" value="Leu-rich_rpt_typical-subtyp"/>
</dbReference>
<dbReference type="GO" id="GO:0009653">
    <property type="term" value="P:anatomical structure morphogenesis"/>
    <property type="evidence" value="ECO:0007669"/>
    <property type="project" value="UniProtKB-ARBA"/>
</dbReference>
<dbReference type="InterPro" id="IPR032675">
    <property type="entry name" value="LRR_dom_sf"/>
</dbReference>
<name>A0ABD1H6V7_SALDI</name>
<keyword evidence="8 24" id="KW-0808">Transferase</keyword>
<dbReference type="SMART" id="SM00369">
    <property type="entry name" value="LRR_TYP"/>
    <property type="match status" value="8"/>
</dbReference>
<feature type="domain" description="Protein kinase" evidence="23">
    <location>
        <begin position="710"/>
        <end position="987"/>
    </location>
</feature>
<dbReference type="InterPro" id="IPR001611">
    <property type="entry name" value="Leu-rich_rpt"/>
</dbReference>
<dbReference type="GO" id="GO:0004674">
    <property type="term" value="F:protein serine/threonine kinase activity"/>
    <property type="evidence" value="ECO:0007669"/>
    <property type="project" value="UniProtKB-KW"/>
</dbReference>
<evidence type="ECO:0000256" key="18">
    <source>
        <dbReference type="ARBA" id="ARBA00023170"/>
    </source>
</evidence>
<evidence type="ECO:0000256" key="13">
    <source>
        <dbReference type="ARBA" id="ARBA00022777"/>
    </source>
</evidence>
<dbReference type="InterPro" id="IPR058922">
    <property type="entry name" value="WHD_DRP"/>
</dbReference>
<keyword evidence="10" id="KW-0732">Signal</keyword>
<dbReference type="GO" id="GO:0005524">
    <property type="term" value="F:ATP binding"/>
    <property type="evidence" value="ECO:0007669"/>
    <property type="project" value="UniProtKB-KW"/>
</dbReference>
<dbReference type="SMART" id="SM00365">
    <property type="entry name" value="LRR_SD22"/>
    <property type="match status" value="4"/>
</dbReference>
<dbReference type="SUPFAM" id="SSF56112">
    <property type="entry name" value="Protein kinase-like (PK-like)"/>
    <property type="match status" value="1"/>
</dbReference>
<dbReference type="FunFam" id="1.10.510.10:FF:000358">
    <property type="entry name" value="Putative leucine-rich repeat receptor-like serine/threonine-protein kinase"/>
    <property type="match status" value="1"/>
</dbReference>
<evidence type="ECO:0000256" key="3">
    <source>
        <dbReference type="ARBA" id="ARBA00012513"/>
    </source>
</evidence>
<dbReference type="EC" id="2.7.11.1" evidence="3"/>
<dbReference type="Gene3D" id="1.10.10.10">
    <property type="entry name" value="Winged helix-like DNA-binding domain superfamily/Winged helix DNA-binding domain"/>
    <property type="match status" value="1"/>
</dbReference>
<dbReference type="Pfam" id="PF00069">
    <property type="entry name" value="Pkinase"/>
    <property type="match status" value="1"/>
</dbReference>
<dbReference type="PROSITE" id="PS50011">
    <property type="entry name" value="PROTEIN_KINASE_DOM"/>
    <property type="match status" value="1"/>
</dbReference>
<keyword evidence="7" id="KW-0433">Leucine-rich repeat</keyword>
<reference evidence="24 25" key="1">
    <citation type="submission" date="2024-06" db="EMBL/GenBank/DDBJ databases">
        <title>A chromosome level genome sequence of Diviner's sage (Salvia divinorum).</title>
        <authorList>
            <person name="Ford S.A."/>
            <person name="Ro D.-K."/>
            <person name="Ness R.W."/>
            <person name="Phillips M.A."/>
        </authorList>
    </citation>
    <scope>NUCLEOTIDE SEQUENCE [LARGE SCALE GENOMIC DNA]</scope>
    <source>
        <strain evidence="24">SAF-2024a</strain>
        <tissue evidence="24">Leaf</tissue>
    </source>
</reference>
<keyword evidence="5 24" id="KW-0723">Serine/threonine-protein kinase</keyword>
<evidence type="ECO:0000256" key="12">
    <source>
        <dbReference type="ARBA" id="ARBA00022741"/>
    </source>
</evidence>
<evidence type="ECO:0000256" key="1">
    <source>
        <dbReference type="ARBA" id="ARBA00004162"/>
    </source>
</evidence>
<accession>A0ABD1H6V7</accession>
<dbReference type="EMBL" id="JBEAFC010000006">
    <property type="protein sequence ID" value="KAL1552166.1"/>
    <property type="molecule type" value="Genomic_DNA"/>
</dbReference>
<evidence type="ECO:0000256" key="5">
    <source>
        <dbReference type="ARBA" id="ARBA00022527"/>
    </source>
</evidence>
<dbReference type="InterPro" id="IPR011009">
    <property type="entry name" value="Kinase-like_dom_sf"/>
</dbReference>
<keyword evidence="6" id="KW-0597">Phosphoprotein</keyword>
<comment type="subcellular location">
    <subcellularLocation>
        <location evidence="1">Cell membrane</location>
        <topology evidence="1">Single-pass membrane protein</topology>
    </subcellularLocation>
</comment>
<keyword evidence="12" id="KW-0547">Nucleotide-binding</keyword>
<evidence type="ECO:0000256" key="7">
    <source>
        <dbReference type="ARBA" id="ARBA00022614"/>
    </source>
</evidence>
<dbReference type="Pfam" id="PF08263">
    <property type="entry name" value="LRRNT_2"/>
    <property type="match status" value="1"/>
</dbReference>
<evidence type="ECO:0000256" key="19">
    <source>
        <dbReference type="ARBA" id="ARBA00023180"/>
    </source>
</evidence>
<keyword evidence="15" id="KW-0067">ATP-binding</keyword>
<keyword evidence="18" id="KW-0675">Receptor</keyword>
<evidence type="ECO:0000256" key="4">
    <source>
        <dbReference type="ARBA" id="ARBA00022475"/>
    </source>
</evidence>